<proteinExistence type="predicted"/>
<evidence type="ECO:0000256" key="2">
    <source>
        <dbReference type="ARBA" id="ARBA00022692"/>
    </source>
</evidence>
<dbReference type="AlphaFoldDB" id="A0A4R1QQN7"/>
<feature type="transmembrane region" description="Helical" evidence="5">
    <location>
        <begin position="12"/>
        <end position="33"/>
    </location>
</feature>
<dbReference type="GO" id="GO:0032259">
    <property type="term" value="P:methylation"/>
    <property type="evidence" value="ECO:0007669"/>
    <property type="project" value="UniProtKB-KW"/>
</dbReference>
<dbReference type="GO" id="GO:0012505">
    <property type="term" value="C:endomembrane system"/>
    <property type="evidence" value="ECO:0007669"/>
    <property type="project" value="UniProtKB-SubCell"/>
</dbReference>
<feature type="transmembrane region" description="Helical" evidence="5">
    <location>
        <begin position="83"/>
        <end position="105"/>
    </location>
</feature>
<evidence type="ECO:0000256" key="3">
    <source>
        <dbReference type="ARBA" id="ARBA00022989"/>
    </source>
</evidence>
<accession>A0A4R1QQN7</accession>
<organism evidence="6 7">
    <name type="scientific">Kineothrix alysoides</name>
    <dbReference type="NCBI Taxonomy" id="1469948"/>
    <lineage>
        <taxon>Bacteria</taxon>
        <taxon>Bacillati</taxon>
        <taxon>Bacillota</taxon>
        <taxon>Clostridia</taxon>
        <taxon>Lachnospirales</taxon>
        <taxon>Lachnospiraceae</taxon>
        <taxon>Kineothrix</taxon>
    </lineage>
</organism>
<dbReference type="Pfam" id="PF04191">
    <property type="entry name" value="PEMT"/>
    <property type="match status" value="1"/>
</dbReference>
<comment type="caution">
    <text evidence="6">The sequence shown here is derived from an EMBL/GenBank/DDBJ whole genome shotgun (WGS) entry which is preliminary data.</text>
</comment>
<reference evidence="6 7" key="1">
    <citation type="submission" date="2019-03" db="EMBL/GenBank/DDBJ databases">
        <title>Genomic Encyclopedia of Type Strains, Phase IV (KMG-IV): sequencing the most valuable type-strain genomes for metagenomic binning, comparative biology and taxonomic classification.</title>
        <authorList>
            <person name="Goeker M."/>
        </authorList>
    </citation>
    <scope>NUCLEOTIDE SEQUENCE [LARGE SCALE GENOMIC DNA]</scope>
    <source>
        <strain evidence="6 7">DSM 100556</strain>
    </source>
</reference>
<dbReference type="InterPro" id="IPR007318">
    <property type="entry name" value="Phopholipid_MeTrfase"/>
</dbReference>
<dbReference type="PANTHER" id="PTHR12714">
    <property type="entry name" value="PROTEIN-S ISOPRENYLCYSTEINE O-METHYLTRANSFERASE"/>
    <property type="match status" value="1"/>
</dbReference>
<dbReference type="OrthoDB" id="272002at2"/>
<protein>
    <submittedName>
        <fullName evidence="6">Phospholipid methyltransferase</fullName>
    </submittedName>
</protein>
<dbReference type="STRING" id="1469948.GCA_000732725_03407"/>
<evidence type="ECO:0000256" key="4">
    <source>
        <dbReference type="ARBA" id="ARBA00023136"/>
    </source>
</evidence>
<comment type="subcellular location">
    <subcellularLocation>
        <location evidence="1">Endomembrane system</location>
        <topology evidence="1">Multi-pass membrane protein</topology>
    </subcellularLocation>
</comment>
<dbReference type="PANTHER" id="PTHR12714:SF9">
    <property type="entry name" value="PROTEIN-S-ISOPRENYLCYSTEINE O-METHYLTRANSFERASE"/>
    <property type="match status" value="1"/>
</dbReference>
<evidence type="ECO:0000313" key="7">
    <source>
        <dbReference type="Proteomes" id="UP000295718"/>
    </source>
</evidence>
<dbReference type="EMBL" id="SLUO01000016">
    <property type="protein sequence ID" value="TCL55213.1"/>
    <property type="molecule type" value="Genomic_DNA"/>
</dbReference>
<dbReference type="GO" id="GO:0008168">
    <property type="term" value="F:methyltransferase activity"/>
    <property type="evidence" value="ECO:0007669"/>
    <property type="project" value="UniProtKB-KW"/>
</dbReference>
<keyword evidence="4 5" id="KW-0472">Membrane</keyword>
<evidence type="ECO:0000313" key="6">
    <source>
        <dbReference type="EMBL" id="TCL55213.1"/>
    </source>
</evidence>
<dbReference type="Gene3D" id="1.20.120.1630">
    <property type="match status" value="1"/>
</dbReference>
<dbReference type="RefSeq" id="WP_035315820.1">
    <property type="nucleotide sequence ID" value="NZ_JPNB01000002.1"/>
</dbReference>
<keyword evidence="7" id="KW-1185">Reference proteome</keyword>
<feature type="transmembrane region" description="Helical" evidence="5">
    <location>
        <begin position="53"/>
        <end position="71"/>
    </location>
</feature>
<keyword evidence="6" id="KW-0808">Transferase</keyword>
<keyword evidence="6" id="KW-0489">Methyltransferase</keyword>
<sequence length="204" mass="23417">MGDPSKFSDLGLFYVFHSALLLMIMAELFINLYTYQKSTGKEKINKKDKGTKWMLMFNFYICIYISFYMVGNNIPAGFRNLKLPAIFSYFGVVLLLAGIVIRLWAVLTLKRAFTLSVQTAATQHLITTGIYRNVRNPAYTGSICSLLGTVICLRNVIALFIVLVLSLVCYSARIYVEEKALIEHFGEEFIDYEKHTYRLLPFVW</sequence>
<evidence type="ECO:0000256" key="1">
    <source>
        <dbReference type="ARBA" id="ARBA00004127"/>
    </source>
</evidence>
<gene>
    <name evidence="6" type="ORF">EDD76_11653</name>
</gene>
<name>A0A4R1QQN7_9FIRM</name>
<evidence type="ECO:0000256" key="5">
    <source>
        <dbReference type="SAM" id="Phobius"/>
    </source>
</evidence>
<keyword evidence="2 5" id="KW-0812">Transmembrane</keyword>
<keyword evidence="3 5" id="KW-1133">Transmembrane helix</keyword>
<dbReference type="Proteomes" id="UP000295718">
    <property type="component" value="Unassembled WGS sequence"/>
</dbReference>